<dbReference type="InterPro" id="IPR004629">
    <property type="entry name" value="WecG_TagA_CpsF"/>
</dbReference>
<dbReference type="EMBL" id="JAVRHX010000001">
    <property type="protein sequence ID" value="MDT0593753.1"/>
    <property type="molecule type" value="Genomic_DNA"/>
</dbReference>
<dbReference type="InterPro" id="IPR001173">
    <property type="entry name" value="Glyco_trans_2-like"/>
</dbReference>
<accession>A0ABU2ZNX2</accession>
<dbReference type="RefSeq" id="WP_311367254.1">
    <property type="nucleotide sequence ID" value="NZ_JAVRHX010000001.1"/>
</dbReference>
<dbReference type="Pfam" id="PF00535">
    <property type="entry name" value="Glycos_transf_2"/>
    <property type="match status" value="1"/>
</dbReference>
<evidence type="ECO:0000256" key="1">
    <source>
        <dbReference type="ARBA" id="ARBA00022676"/>
    </source>
</evidence>
<evidence type="ECO:0000256" key="2">
    <source>
        <dbReference type="ARBA" id="ARBA00022679"/>
    </source>
</evidence>
<dbReference type="Proteomes" id="UP001253545">
    <property type="component" value="Unassembled WGS sequence"/>
</dbReference>
<dbReference type="Pfam" id="PF03808">
    <property type="entry name" value="Glyco_tran_WecG"/>
    <property type="match status" value="1"/>
</dbReference>
<name>A0ABU2ZNX2_9ALTE</name>
<feature type="domain" description="Glycosyltransferase 2-like" evidence="3">
    <location>
        <begin position="5"/>
        <end position="164"/>
    </location>
</feature>
<dbReference type="PANTHER" id="PTHR34136:SF1">
    <property type="entry name" value="UDP-N-ACETYL-D-MANNOSAMINURONIC ACID TRANSFERASE"/>
    <property type="match status" value="1"/>
</dbReference>
<proteinExistence type="predicted"/>
<evidence type="ECO:0000259" key="3">
    <source>
        <dbReference type="Pfam" id="PF00535"/>
    </source>
</evidence>
<comment type="caution">
    <text evidence="4">The sequence shown here is derived from an EMBL/GenBank/DDBJ whole genome shotgun (WGS) entry which is preliminary data.</text>
</comment>
<dbReference type="PANTHER" id="PTHR34136">
    <property type="match status" value="1"/>
</dbReference>
<organism evidence="4 5">
    <name type="scientific">Glaciecola petra</name>
    <dbReference type="NCBI Taxonomy" id="3075602"/>
    <lineage>
        <taxon>Bacteria</taxon>
        <taxon>Pseudomonadati</taxon>
        <taxon>Pseudomonadota</taxon>
        <taxon>Gammaproteobacteria</taxon>
        <taxon>Alteromonadales</taxon>
        <taxon>Alteromonadaceae</taxon>
        <taxon>Glaciecola</taxon>
    </lineage>
</organism>
<evidence type="ECO:0000313" key="5">
    <source>
        <dbReference type="Proteomes" id="UP001253545"/>
    </source>
</evidence>
<keyword evidence="5" id="KW-1185">Reference proteome</keyword>
<dbReference type="SUPFAM" id="SSF53448">
    <property type="entry name" value="Nucleotide-diphospho-sugar transferases"/>
    <property type="match status" value="1"/>
</dbReference>
<sequence>MTCVSVIVNTYNGSNTVEETLNSITSQTFTDIEIIIWDDCSTDNTKDVISRIEDDRITLYQSDTNIGLGASRKAALRKAKGDWVAYLDQDDLWAPTHLEKIINKSKLGEYSFIYARTLRFYDSGDYIEYDHRHEYEPLPEGDIFLELFKNSCFIAIGSAVFKRKELLAIDDVPEQISACPDYYFYLRLAHNQQVGAVQEVGCYYRMFDGNMTMRWGVVMQTEILWLLDQWQRFIPPKLLNKRRKVHQSFKAYCLWRQDKKYKDALFTLLKNGSIFYFVSRPFVQYFRKLKRMVKLPWWRRDRNINVKLMKTKVSAYSFSHTIDTISDMVEKQQGGYVSCANAFGLTMAYEEKDYRDILNEANIVTTDGMPIVWTLRAMGVECERAHNDDLVLDCCERFDNWTQVLVGGREGQPEEVAEELRKRYPGIKILDCFPTPERPVSAEYTNQIIERINQLKPDVVWVALGTPAQDVWMSAVNGRISAPMVACGSLFDLLSGRTKPCPEWMKKSGLQWLYRLSLEPRRLFKRYAYYNSKYVLVAFLEIIKSRIKQKGIKFVE</sequence>
<keyword evidence="2" id="KW-0808">Transferase</keyword>
<keyword evidence="1" id="KW-0328">Glycosyltransferase</keyword>
<dbReference type="InterPro" id="IPR029044">
    <property type="entry name" value="Nucleotide-diphossugar_trans"/>
</dbReference>
<dbReference type="NCBIfam" id="TIGR00696">
    <property type="entry name" value="wecG_tagA_cpsF"/>
    <property type="match status" value="1"/>
</dbReference>
<dbReference type="Gene3D" id="3.90.550.10">
    <property type="entry name" value="Spore Coat Polysaccharide Biosynthesis Protein SpsA, Chain A"/>
    <property type="match status" value="1"/>
</dbReference>
<evidence type="ECO:0000313" key="4">
    <source>
        <dbReference type="EMBL" id="MDT0593753.1"/>
    </source>
</evidence>
<protein>
    <submittedName>
        <fullName evidence="4">WecB/TagA/CpsF family glycosyltransferase</fullName>
    </submittedName>
</protein>
<dbReference type="CDD" id="cd06533">
    <property type="entry name" value="Glyco_transf_WecG_TagA"/>
    <property type="match status" value="1"/>
</dbReference>
<gene>
    <name evidence="4" type="ORF">RM552_02705</name>
</gene>
<reference evidence="4 5" key="1">
    <citation type="submission" date="2023-09" db="EMBL/GenBank/DDBJ databases">
        <authorList>
            <person name="Rey-Velasco X."/>
        </authorList>
    </citation>
    <scope>NUCLEOTIDE SEQUENCE [LARGE SCALE GENOMIC DNA]</scope>
    <source>
        <strain evidence="4 5">P117</strain>
    </source>
</reference>